<evidence type="ECO:0000313" key="1">
    <source>
        <dbReference type="EMBL" id="MFG3818837.1"/>
    </source>
</evidence>
<dbReference type="Proteomes" id="UP001604335">
    <property type="component" value="Unassembled WGS sequence"/>
</dbReference>
<proteinExistence type="predicted"/>
<gene>
    <name evidence="1" type="ORF">VPK24_14415</name>
</gene>
<protein>
    <submittedName>
        <fullName evidence="1">Uncharacterized protein</fullName>
    </submittedName>
</protein>
<accession>A0ABW7CD07</accession>
<dbReference type="EMBL" id="JAZAQF010000083">
    <property type="protein sequence ID" value="MFG3818837.1"/>
    <property type="molecule type" value="Genomic_DNA"/>
</dbReference>
<dbReference type="RefSeq" id="WP_393014414.1">
    <property type="nucleotide sequence ID" value="NZ_JAZAQF010000083.1"/>
</dbReference>
<evidence type="ECO:0000313" key="2">
    <source>
        <dbReference type="Proteomes" id="UP001604335"/>
    </source>
</evidence>
<organism evidence="1 2">
    <name type="scientific">Limnothrix redekei LRLZ20PSL1</name>
    <dbReference type="NCBI Taxonomy" id="3112953"/>
    <lineage>
        <taxon>Bacteria</taxon>
        <taxon>Bacillati</taxon>
        <taxon>Cyanobacteriota</taxon>
        <taxon>Cyanophyceae</taxon>
        <taxon>Pseudanabaenales</taxon>
        <taxon>Pseudanabaenaceae</taxon>
        <taxon>Limnothrix</taxon>
    </lineage>
</organism>
<comment type="caution">
    <text evidence="1">The sequence shown here is derived from an EMBL/GenBank/DDBJ whole genome shotgun (WGS) entry which is preliminary data.</text>
</comment>
<name>A0ABW7CD07_9CYAN</name>
<keyword evidence="2" id="KW-1185">Reference proteome</keyword>
<reference evidence="2" key="1">
    <citation type="journal article" date="2024" name="Algal Res.">
        <title>Biochemical, toxicological and genomic investigation of a high-biomass producing Limnothrix strain isolated from Italian shallow drinking water reservoir.</title>
        <authorList>
            <person name="Simonazzi M."/>
            <person name="Shishido T.K."/>
            <person name="Delbaje E."/>
            <person name="Wahlsten M."/>
            <person name="Fewer D.P."/>
            <person name="Sivonen K."/>
            <person name="Pezzolesi L."/>
            <person name="Pistocchi R."/>
        </authorList>
    </citation>
    <scope>NUCLEOTIDE SEQUENCE [LARGE SCALE GENOMIC DNA]</scope>
    <source>
        <strain evidence="2">LRLZ20PSL1</strain>
    </source>
</reference>
<sequence>MATSSSDWQESFVATNLIALGYNAWSNYLAGGRGAVICSLNLPQLNIAGETFRTHYVVRSRLAAFLNAWLAFPDTVILNHHHINGHILQAVDSYNPETDLVLLLESGAQAAFLYLRALPISPPKSYQVVCRIQDEFRLGQPNAAELGQSGIGLNF</sequence>